<evidence type="ECO:0000259" key="3">
    <source>
        <dbReference type="Pfam" id="PF00501"/>
    </source>
</evidence>
<dbReference type="Pfam" id="PF00501">
    <property type="entry name" value="AMP-binding"/>
    <property type="match status" value="1"/>
</dbReference>
<dbReference type="SUPFAM" id="SSF56801">
    <property type="entry name" value="Acetyl-CoA synthetase-like"/>
    <property type="match status" value="1"/>
</dbReference>
<reference evidence="4 5" key="1">
    <citation type="submission" date="2021-10" db="EMBL/GenBank/DDBJ databases">
        <title>Draft genome of Aestuariibacter halophilus JC2043.</title>
        <authorList>
            <person name="Emsley S.A."/>
            <person name="Pfannmuller K.M."/>
            <person name="Ushijima B."/>
            <person name="Saw J.H."/>
            <person name="Videau P."/>
        </authorList>
    </citation>
    <scope>NUCLEOTIDE SEQUENCE [LARGE SCALE GENOMIC DNA]</scope>
    <source>
        <strain evidence="4 5">JC2043</strain>
    </source>
</reference>
<dbReference type="Proteomes" id="UP001520878">
    <property type="component" value="Unassembled WGS sequence"/>
</dbReference>
<dbReference type="InterPro" id="IPR042099">
    <property type="entry name" value="ANL_N_sf"/>
</dbReference>
<evidence type="ECO:0000313" key="5">
    <source>
        <dbReference type="Proteomes" id="UP001520878"/>
    </source>
</evidence>
<proteinExistence type="predicted"/>
<protein>
    <submittedName>
        <fullName evidence="4">AMP-binding protein</fullName>
    </submittedName>
</protein>
<dbReference type="PROSITE" id="PS00455">
    <property type="entry name" value="AMP_BINDING"/>
    <property type="match status" value="1"/>
</dbReference>
<dbReference type="InterPro" id="IPR000873">
    <property type="entry name" value="AMP-dep_synth/lig_dom"/>
</dbReference>
<dbReference type="RefSeq" id="WP_229160991.1">
    <property type="nucleotide sequence ID" value="NZ_JAJEWP010000003.1"/>
</dbReference>
<comment type="caution">
    <text evidence="4">The sequence shown here is derived from an EMBL/GenBank/DDBJ whole genome shotgun (WGS) entry which is preliminary data.</text>
</comment>
<dbReference type="PANTHER" id="PTHR43272:SF33">
    <property type="entry name" value="AMP-BINDING DOMAIN-CONTAINING PROTEIN-RELATED"/>
    <property type="match status" value="1"/>
</dbReference>
<dbReference type="PANTHER" id="PTHR43272">
    <property type="entry name" value="LONG-CHAIN-FATTY-ACID--COA LIGASE"/>
    <property type="match status" value="1"/>
</dbReference>
<keyword evidence="2" id="KW-0067">ATP-binding</keyword>
<name>A0ABS8G990_9ALTE</name>
<evidence type="ECO:0000313" key="4">
    <source>
        <dbReference type="EMBL" id="MCC2617083.1"/>
    </source>
</evidence>
<organism evidence="4 5">
    <name type="scientific">Fluctibacter halophilus</name>
    <dbReference type="NCBI Taxonomy" id="226011"/>
    <lineage>
        <taxon>Bacteria</taxon>
        <taxon>Pseudomonadati</taxon>
        <taxon>Pseudomonadota</taxon>
        <taxon>Gammaproteobacteria</taxon>
        <taxon>Alteromonadales</taxon>
        <taxon>Alteromonadaceae</taxon>
        <taxon>Fluctibacter</taxon>
    </lineage>
</organism>
<evidence type="ECO:0000256" key="2">
    <source>
        <dbReference type="ARBA" id="ARBA00022840"/>
    </source>
</evidence>
<evidence type="ECO:0000256" key="1">
    <source>
        <dbReference type="ARBA" id="ARBA00022741"/>
    </source>
</evidence>
<keyword evidence="1" id="KW-0547">Nucleotide-binding</keyword>
<dbReference type="Pfam" id="PF23562">
    <property type="entry name" value="AMP-binding_C_3"/>
    <property type="match status" value="1"/>
</dbReference>
<dbReference type="EMBL" id="JAJEWP010000003">
    <property type="protein sequence ID" value="MCC2617083.1"/>
    <property type="molecule type" value="Genomic_DNA"/>
</dbReference>
<sequence length="490" mass="52936">MMITATNNSIALSDGRRQLTYGQLQDAVAERKSWLQEKGISTLGIALPNGIEWVLFDLACEQANLCCVPVPTFFSPQQRQHLQQQTAMDACLVGTDDPLWPATDSPFNGVALCTFTPSTPALMPRGTGKITFTSGSTGTPKGVCLSHQSQQQQALALASAAQHSNPVHLCLLPLATLLENIAGVYAPLSIGGQVIVPNDEERGFFGSQLVDLKGLLGCISRYQPTSLILVPELLHALVLATQQGWQPPTSLQFVAVGGGKVSTQLLLAATQAGIPVYQGYGLSECCSVVTLNTPAQNTPGSVGPLLGCHSLRIEDDELVLSGNLFLGYLGEPDSWYPKEVYTGDLVSLHNGNLTIKGRRKNQLINSFGRNLSPEWVEAEIIATGLFKQVVVFGEAKPYCVALLYPASPLVTEQQMSAAIDSVNRQLPDYAQVQRWHVLKHPLTSDAGLLTDNMRPRRSSIQAAYSDTIEALYALSHFPQQEHRHVVVSTS</sequence>
<keyword evidence="5" id="KW-1185">Reference proteome</keyword>
<dbReference type="Gene3D" id="3.40.50.12780">
    <property type="entry name" value="N-terminal domain of ligase-like"/>
    <property type="match status" value="1"/>
</dbReference>
<dbReference type="InterPro" id="IPR020845">
    <property type="entry name" value="AMP-binding_CS"/>
</dbReference>
<accession>A0ABS8G990</accession>
<gene>
    <name evidence="4" type="ORF">LJ739_12595</name>
</gene>
<feature type="domain" description="AMP-dependent synthetase/ligase" evidence="3">
    <location>
        <begin position="6"/>
        <end position="317"/>
    </location>
</feature>